<accession>A0A6P2URY2</accession>
<dbReference type="EMBL" id="CABVQN010000004">
    <property type="protein sequence ID" value="VWC79956.1"/>
    <property type="molecule type" value="Genomic_DNA"/>
</dbReference>
<proteinExistence type="predicted"/>
<gene>
    <name evidence="1" type="ORF">BLA39750_01121</name>
</gene>
<reference evidence="1 2" key="1">
    <citation type="submission" date="2019-09" db="EMBL/GenBank/DDBJ databases">
        <authorList>
            <person name="Depoorter E."/>
        </authorList>
    </citation>
    <scope>NUCLEOTIDE SEQUENCE [LARGE SCALE GENOMIC DNA]</scope>
    <source>
        <strain evidence="1">R-39750</strain>
    </source>
</reference>
<sequence>MWLSDPTDFEYEMLGYSGYSVDDNGHLYEDDSSRGDKANGCKYRIPAGALGGISYPSRWWSESYPEGPLPLYATTLLTLLSSPLVKRVWYMPDDTGAWRCKDIPREGALELFEKFISIGHRC</sequence>
<dbReference type="AlphaFoldDB" id="A0A6P2URY2"/>
<evidence type="ECO:0000313" key="2">
    <source>
        <dbReference type="Proteomes" id="UP000494110"/>
    </source>
</evidence>
<name>A0A6P2URY2_BURL3</name>
<dbReference type="Proteomes" id="UP000494110">
    <property type="component" value="Unassembled WGS sequence"/>
</dbReference>
<protein>
    <submittedName>
        <fullName evidence="1">Uncharacterized protein</fullName>
    </submittedName>
</protein>
<evidence type="ECO:0000313" key="1">
    <source>
        <dbReference type="EMBL" id="VWC79956.1"/>
    </source>
</evidence>
<organism evidence="1 2">
    <name type="scientific">Burkholderia lata (strain ATCC 17760 / DSM 23089 / LMG 22485 / NCIMB 9086 / R18194 / 383)</name>
    <dbReference type="NCBI Taxonomy" id="482957"/>
    <lineage>
        <taxon>Bacteria</taxon>
        <taxon>Pseudomonadati</taxon>
        <taxon>Pseudomonadota</taxon>
        <taxon>Betaproteobacteria</taxon>
        <taxon>Burkholderiales</taxon>
        <taxon>Burkholderiaceae</taxon>
        <taxon>Burkholderia</taxon>
        <taxon>Burkholderia cepacia complex</taxon>
    </lineage>
</organism>